<feature type="transmembrane region" description="Helical" evidence="1">
    <location>
        <begin position="73"/>
        <end position="92"/>
    </location>
</feature>
<organism evidence="2 3">
    <name type="scientific">Bacillus thuringiensis subsp. finitimus</name>
    <dbReference type="NCBI Taxonomy" id="29337"/>
    <lineage>
        <taxon>Bacteria</taxon>
        <taxon>Bacillati</taxon>
        <taxon>Bacillota</taxon>
        <taxon>Bacilli</taxon>
        <taxon>Bacillales</taxon>
        <taxon>Bacillaceae</taxon>
        <taxon>Bacillus</taxon>
        <taxon>Bacillus cereus group</taxon>
    </lineage>
</organism>
<dbReference type="Proteomes" id="UP000195030">
    <property type="component" value="Unassembled WGS sequence"/>
</dbReference>
<dbReference type="RefSeq" id="WP_060629993.1">
    <property type="nucleotide sequence ID" value="NZ_NFEL01000045.1"/>
</dbReference>
<proteinExistence type="predicted"/>
<sequence length="98" mass="11183">MDIQIFTELRPVFKVLIGILIALSYLILINCKKINTLYVFSISGICILVAGLLYVMSGFIVDEYQVEIDGTSLYMIFTIFILGVLNVLFYIFKNRTSK</sequence>
<reference evidence="2 3" key="1">
    <citation type="submission" date="2016-10" db="EMBL/GenBank/DDBJ databases">
        <title>Comparative genomics of Bacillus thuringiensis reveals a path to pathogens against multiple invertebrate hosts.</title>
        <authorList>
            <person name="Zheng J."/>
            <person name="Gao Q."/>
            <person name="Liu H."/>
            <person name="Peng D."/>
            <person name="Ruan L."/>
            <person name="Sun M."/>
        </authorList>
    </citation>
    <scope>NUCLEOTIDE SEQUENCE [LARGE SCALE GENOMIC DNA]</scope>
    <source>
        <strain evidence="2">CTC</strain>
    </source>
</reference>
<comment type="caution">
    <text evidence="2">The sequence shown here is derived from an EMBL/GenBank/DDBJ whole genome shotgun (WGS) entry which is preliminary data.</text>
</comment>
<name>A0A243GJZ1_BACTF</name>
<keyword evidence="1" id="KW-1133">Transmembrane helix</keyword>
<evidence type="ECO:0000313" key="2">
    <source>
        <dbReference type="EMBL" id="OUA07901.1"/>
    </source>
</evidence>
<feature type="transmembrane region" description="Helical" evidence="1">
    <location>
        <begin position="37"/>
        <end position="61"/>
    </location>
</feature>
<dbReference type="AlphaFoldDB" id="A0A243GJZ1"/>
<evidence type="ECO:0008006" key="4">
    <source>
        <dbReference type="Google" id="ProtNLM"/>
    </source>
</evidence>
<gene>
    <name evidence="2" type="ORF">BK772_15795</name>
</gene>
<accession>A0A243GJZ1</accession>
<keyword evidence="1" id="KW-0812">Transmembrane</keyword>
<keyword evidence="1" id="KW-0472">Membrane</keyword>
<protein>
    <recommendedName>
        <fullName evidence="4">Group-specific protein</fullName>
    </recommendedName>
</protein>
<dbReference type="EMBL" id="NFEL01000045">
    <property type="protein sequence ID" value="OUA07901.1"/>
    <property type="molecule type" value="Genomic_DNA"/>
</dbReference>
<evidence type="ECO:0000313" key="3">
    <source>
        <dbReference type="Proteomes" id="UP000195030"/>
    </source>
</evidence>
<evidence type="ECO:0000256" key="1">
    <source>
        <dbReference type="SAM" id="Phobius"/>
    </source>
</evidence>
<feature type="transmembrane region" description="Helical" evidence="1">
    <location>
        <begin position="12"/>
        <end position="30"/>
    </location>
</feature>